<organism evidence="1 2">
    <name type="scientific">Phytohabitans flavus</name>
    <dbReference type="NCBI Taxonomy" id="1076124"/>
    <lineage>
        <taxon>Bacteria</taxon>
        <taxon>Bacillati</taxon>
        <taxon>Actinomycetota</taxon>
        <taxon>Actinomycetes</taxon>
        <taxon>Micromonosporales</taxon>
        <taxon>Micromonosporaceae</taxon>
    </lineage>
</organism>
<evidence type="ECO:0000313" key="2">
    <source>
        <dbReference type="Proteomes" id="UP000502508"/>
    </source>
</evidence>
<dbReference type="KEGG" id="pfla:Pflav_045210"/>
<dbReference type="AlphaFoldDB" id="A0A6F8XWJ6"/>
<gene>
    <name evidence="1" type="ORF">Pflav_045210</name>
</gene>
<reference evidence="1 2" key="1">
    <citation type="submission" date="2020-03" db="EMBL/GenBank/DDBJ databases">
        <title>Whole genome shotgun sequence of Phytohabitans flavus NBRC 107702.</title>
        <authorList>
            <person name="Komaki H."/>
            <person name="Tamura T."/>
        </authorList>
    </citation>
    <scope>NUCLEOTIDE SEQUENCE [LARGE SCALE GENOMIC DNA]</scope>
    <source>
        <strain evidence="1 2">NBRC 107702</strain>
    </source>
</reference>
<reference evidence="1 2" key="2">
    <citation type="submission" date="2020-03" db="EMBL/GenBank/DDBJ databases">
        <authorList>
            <person name="Ichikawa N."/>
            <person name="Kimura A."/>
            <person name="Kitahashi Y."/>
            <person name="Uohara A."/>
        </authorList>
    </citation>
    <scope>NUCLEOTIDE SEQUENCE [LARGE SCALE GENOMIC DNA]</scope>
    <source>
        <strain evidence="1 2">NBRC 107702</strain>
    </source>
</reference>
<sequence>MIGFRYSAQRPPDPRRINDAVVQRFDHVYEVDPALMRDHVRQHDFPAWDTRRIVDSRWEHLAWMHDHWADSVISGEELMEDEPTGE</sequence>
<dbReference type="EMBL" id="AP022870">
    <property type="protein sequence ID" value="BCB78111.1"/>
    <property type="molecule type" value="Genomic_DNA"/>
</dbReference>
<protein>
    <submittedName>
        <fullName evidence="1">Uncharacterized protein</fullName>
    </submittedName>
</protein>
<dbReference type="Proteomes" id="UP000502508">
    <property type="component" value="Chromosome"/>
</dbReference>
<accession>A0A6F8XWJ6</accession>
<evidence type="ECO:0000313" key="1">
    <source>
        <dbReference type="EMBL" id="BCB78111.1"/>
    </source>
</evidence>
<keyword evidence="2" id="KW-1185">Reference proteome</keyword>
<proteinExistence type="predicted"/>
<name>A0A6F8XWJ6_9ACTN</name>
<dbReference type="RefSeq" id="WP_173037721.1">
    <property type="nucleotide sequence ID" value="NZ_AP022870.1"/>
</dbReference>